<dbReference type="PANTHER" id="PTHR43767:SF1">
    <property type="entry name" value="NONRIBOSOMAL PEPTIDE SYNTHASE PES1 (EUROFUNG)-RELATED"/>
    <property type="match status" value="1"/>
</dbReference>
<dbReference type="Gene3D" id="3.30.300.30">
    <property type="match status" value="1"/>
</dbReference>
<dbReference type="PROSITE" id="PS00455">
    <property type="entry name" value="AMP_BINDING"/>
    <property type="match status" value="1"/>
</dbReference>
<keyword evidence="4" id="KW-0067">ATP-binding</keyword>
<keyword evidence="2 7" id="KW-0436">Ligase</keyword>
<dbReference type="EMBL" id="CR936257">
    <property type="protein sequence ID" value="CAI49460.1"/>
    <property type="molecule type" value="Genomic_DNA"/>
</dbReference>
<reference evidence="7 8" key="1">
    <citation type="journal article" date="2005" name="Genome Res.">
        <title>Living with two extremes: conclusions from the genome sequence of Natronomonas pharaonis.</title>
        <authorList>
            <person name="Falb M."/>
            <person name="Pfeiffer F."/>
            <person name="Palm P."/>
            <person name="Rodewald K."/>
            <person name="Hickmann V."/>
            <person name="Tittor J."/>
            <person name="Oesterhelt D."/>
        </authorList>
    </citation>
    <scope>NUCLEOTIDE SEQUENCE [LARGE SCALE GENOMIC DNA]</scope>
    <source>
        <strain evidence="8">ATCC 35678 / DSM 2160 / CIP 103997 / JCM 8858 / NBRC 14720 / NCIMB 2260 / Gabara</strain>
    </source>
</reference>
<sequence length="488" mass="51212">MRDWLAVRADATPGATALAVADGPDRSYDELDERVEVLAGRLAALGVGVGDTVAVCLETRHEFVVVVHALQRLGAVLVPLHTEQTPPELRTRLSAVPPEAAVCGAATEAALTDAAETTVVTVDEPTADARPLSGVTPEPFDLPEWALDEPLAVLFTSGTTGEPKGVVLTLGNVLASATASAFRLGVQRGDCWHVPLPMYHMGGLAPVYRSVLYGTALSVQSTFDAEATAERLRNVEATAVSLVPTMLERLIAVGDLPDLRFALVGGAPCPASLVERAHDRGVPVAPTYGMTEAASQIATAAPSMARAHPHSVGYPLMFAEVTVVNDEGVGCEPGTVGDIVVDGPMVTPGYLDDETTAARFTARGLRTGDRGYRDDDGRLHVVGRSDDTIVTGGENVDPTEVEAALRAHSAVDACAVVGLADDEWGQRVAALVVSDGDDTTPDALREHCRERLAGYKLPRTIGVVDALPRTASGTVDRDAARDRLSECQ</sequence>
<dbReference type="HOGENOM" id="CLU_000022_59_0_2"/>
<dbReference type="GO" id="GO:0009234">
    <property type="term" value="P:menaquinone biosynthetic process"/>
    <property type="evidence" value="ECO:0007669"/>
    <property type="project" value="UniProtKB-KW"/>
</dbReference>
<dbReference type="Pfam" id="PF00501">
    <property type="entry name" value="AMP-binding"/>
    <property type="match status" value="1"/>
</dbReference>
<dbReference type="STRING" id="348780.NP_2738A"/>
<dbReference type="GO" id="GO:0005524">
    <property type="term" value="F:ATP binding"/>
    <property type="evidence" value="ECO:0007669"/>
    <property type="project" value="UniProtKB-KW"/>
</dbReference>
<dbReference type="OrthoDB" id="35688at2157"/>
<dbReference type="RefSeq" id="WP_011323085.1">
    <property type="nucleotide sequence ID" value="NC_007426.1"/>
</dbReference>
<dbReference type="InterPro" id="IPR000873">
    <property type="entry name" value="AMP-dep_synth/lig_dom"/>
</dbReference>
<dbReference type="InterPro" id="IPR045851">
    <property type="entry name" value="AMP-bd_C_sf"/>
</dbReference>
<keyword evidence="1" id="KW-0474">Menaquinone biosynthesis</keyword>
<dbReference type="InterPro" id="IPR025110">
    <property type="entry name" value="AMP-bd_C"/>
</dbReference>
<proteinExistence type="predicted"/>
<dbReference type="KEGG" id="nph:NP_2738A"/>
<evidence type="ECO:0000256" key="1">
    <source>
        <dbReference type="ARBA" id="ARBA00022428"/>
    </source>
</evidence>
<evidence type="ECO:0000259" key="5">
    <source>
        <dbReference type="Pfam" id="PF00501"/>
    </source>
</evidence>
<dbReference type="AlphaFoldDB" id="A0A1U7EWJ3"/>
<dbReference type="Pfam" id="PF13193">
    <property type="entry name" value="AMP-binding_C"/>
    <property type="match status" value="1"/>
</dbReference>
<keyword evidence="8" id="KW-1185">Reference proteome</keyword>
<dbReference type="SUPFAM" id="SSF56801">
    <property type="entry name" value="Acetyl-CoA synthetase-like"/>
    <property type="match status" value="1"/>
</dbReference>
<dbReference type="eggNOG" id="arCOG00856">
    <property type="taxonomic scope" value="Archaea"/>
</dbReference>
<accession>A0A1U7EWJ3</accession>
<evidence type="ECO:0000259" key="6">
    <source>
        <dbReference type="Pfam" id="PF13193"/>
    </source>
</evidence>
<evidence type="ECO:0000313" key="7">
    <source>
        <dbReference type="EMBL" id="CAI49460.1"/>
    </source>
</evidence>
<dbReference type="Gene3D" id="3.40.50.12780">
    <property type="entry name" value="N-terminal domain of ligase-like"/>
    <property type="match status" value="1"/>
</dbReference>
<keyword evidence="3" id="KW-0547">Nucleotide-binding</keyword>
<dbReference type="InterPro" id="IPR010192">
    <property type="entry name" value="MenE"/>
</dbReference>
<dbReference type="PANTHER" id="PTHR43767">
    <property type="entry name" value="LONG-CHAIN-FATTY-ACID--COA LIGASE"/>
    <property type="match status" value="1"/>
</dbReference>
<dbReference type="GeneID" id="3702911"/>
<dbReference type="Proteomes" id="UP000002698">
    <property type="component" value="Chromosome"/>
</dbReference>
<dbReference type="InterPro" id="IPR020845">
    <property type="entry name" value="AMP-binding_CS"/>
</dbReference>
<dbReference type="InterPro" id="IPR042099">
    <property type="entry name" value="ANL_N_sf"/>
</dbReference>
<dbReference type="EnsemblBacteria" id="CAI49460">
    <property type="protein sequence ID" value="CAI49460"/>
    <property type="gene ID" value="NP_2738A"/>
</dbReference>
<evidence type="ECO:0000256" key="4">
    <source>
        <dbReference type="ARBA" id="ARBA00022840"/>
    </source>
</evidence>
<evidence type="ECO:0000256" key="3">
    <source>
        <dbReference type="ARBA" id="ARBA00022741"/>
    </source>
</evidence>
<dbReference type="InterPro" id="IPR050237">
    <property type="entry name" value="ATP-dep_AMP-bd_enzyme"/>
</dbReference>
<gene>
    <name evidence="7" type="primary">menE</name>
    <name evidence="7" type="synonym">acs12</name>
    <name evidence="7" type="ordered locus">NP_2738A</name>
</gene>
<dbReference type="GO" id="GO:0008756">
    <property type="term" value="F:o-succinylbenzoate-CoA ligase activity"/>
    <property type="evidence" value="ECO:0007669"/>
    <property type="project" value="UniProtKB-EC"/>
</dbReference>
<name>A0A1U7EWJ3_NATPD</name>
<organism evidence="7 8">
    <name type="scientific">Natronomonas pharaonis (strain ATCC 35678 / DSM 2160 / CIP 103997 / JCM 8858 / NBRC 14720 / NCIMB 2260 / Gabara)</name>
    <name type="common">Halobacterium pharaonis</name>
    <dbReference type="NCBI Taxonomy" id="348780"/>
    <lineage>
        <taxon>Archaea</taxon>
        <taxon>Methanobacteriati</taxon>
        <taxon>Methanobacteriota</taxon>
        <taxon>Stenosarchaea group</taxon>
        <taxon>Halobacteria</taxon>
        <taxon>Halobacteriales</taxon>
        <taxon>Natronomonadaceae</taxon>
        <taxon>Natronomonas</taxon>
    </lineage>
</organism>
<dbReference type="NCBIfam" id="TIGR01923">
    <property type="entry name" value="menE"/>
    <property type="match status" value="1"/>
</dbReference>
<dbReference type="EC" id="6.2.1.26" evidence="7"/>
<protein>
    <submittedName>
        <fullName evidence="7">O-succinylbenzoate--CoA ligase</fullName>
        <ecNumber evidence="7">6.2.1.26</ecNumber>
    </submittedName>
</protein>
<feature type="domain" description="AMP-binding enzyme C-terminal" evidence="6">
    <location>
        <begin position="400"/>
        <end position="473"/>
    </location>
</feature>
<evidence type="ECO:0000313" key="8">
    <source>
        <dbReference type="Proteomes" id="UP000002698"/>
    </source>
</evidence>
<feature type="domain" description="AMP-dependent synthetase/ligase" evidence="5">
    <location>
        <begin position="7"/>
        <end position="351"/>
    </location>
</feature>
<evidence type="ECO:0000256" key="2">
    <source>
        <dbReference type="ARBA" id="ARBA00022598"/>
    </source>
</evidence>